<gene>
    <name evidence="2" type="ORF">SEMRO_325_G117820.1</name>
</gene>
<evidence type="ECO:0000256" key="1">
    <source>
        <dbReference type="SAM" id="SignalP"/>
    </source>
</evidence>
<organism evidence="2 3">
    <name type="scientific">Seminavis robusta</name>
    <dbReference type="NCBI Taxonomy" id="568900"/>
    <lineage>
        <taxon>Eukaryota</taxon>
        <taxon>Sar</taxon>
        <taxon>Stramenopiles</taxon>
        <taxon>Ochrophyta</taxon>
        <taxon>Bacillariophyta</taxon>
        <taxon>Bacillariophyceae</taxon>
        <taxon>Bacillariophycidae</taxon>
        <taxon>Naviculales</taxon>
        <taxon>Naviculaceae</taxon>
        <taxon>Seminavis</taxon>
    </lineage>
</organism>
<dbReference type="AlphaFoldDB" id="A0A9N8DRW0"/>
<dbReference type="EMBL" id="CAICTM010000324">
    <property type="protein sequence ID" value="CAB9507918.1"/>
    <property type="molecule type" value="Genomic_DNA"/>
</dbReference>
<proteinExistence type="predicted"/>
<accession>A0A9N8DRW0</accession>
<dbReference type="OrthoDB" id="203674at2759"/>
<sequence>MTFLGFVCFIFVALVASSHSLLVLPVLNRQLQRIRAAPAPLVFPTWAGLPKARGNIIVPLATAEGSDDASIDDKDEEDEEEVEPGKMRVSEIKAELDTRGVAYDDCFDKESLDERLTAARMSGKANPELIDQFNKQRLEDQFEGRQPVDEALSDDVLLDQAVGNDGNLPGGLSPEQFKNLVENPEVMTLLQSTKMQEAMKLVMTGGQEELEQALKDDTELRDMVGTLQSILGGPPGGA</sequence>
<name>A0A9N8DRW0_9STRA</name>
<evidence type="ECO:0008006" key="4">
    <source>
        <dbReference type="Google" id="ProtNLM"/>
    </source>
</evidence>
<feature type="chain" id="PRO_5040368674" description="STI1 domain-containing protein" evidence="1">
    <location>
        <begin position="21"/>
        <end position="238"/>
    </location>
</feature>
<keyword evidence="1" id="KW-0732">Signal</keyword>
<comment type="caution">
    <text evidence="2">The sequence shown here is derived from an EMBL/GenBank/DDBJ whole genome shotgun (WGS) entry which is preliminary data.</text>
</comment>
<evidence type="ECO:0000313" key="3">
    <source>
        <dbReference type="Proteomes" id="UP001153069"/>
    </source>
</evidence>
<feature type="signal peptide" evidence="1">
    <location>
        <begin position="1"/>
        <end position="20"/>
    </location>
</feature>
<reference evidence="2" key="1">
    <citation type="submission" date="2020-06" db="EMBL/GenBank/DDBJ databases">
        <authorList>
            <consortium name="Plant Systems Biology data submission"/>
        </authorList>
    </citation>
    <scope>NUCLEOTIDE SEQUENCE</scope>
    <source>
        <strain evidence="2">D6</strain>
    </source>
</reference>
<keyword evidence="3" id="KW-1185">Reference proteome</keyword>
<protein>
    <recommendedName>
        <fullName evidence="4">STI1 domain-containing protein</fullName>
    </recommendedName>
</protein>
<dbReference type="Proteomes" id="UP001153069">
    <property type="component" value="Unassembled WGS sequence"/>
</dbReference>
<evidence type="ECO:0000313" key="2">
    <source>
        <dbReference type="EMBL" id="CAB9507918.1"/>
    </source>
</evidence>